<evidence type="ECO:0000256" key="10">
    <source>
        <dbReference type="ARBA" id="ARBA00023004"/>
    </source>
</evidence>
<name>A0A139WJF8_TRICA</name>
<keyword evidence="8" id="KW-0492">Microsome</keyword>
<feature type="binding site" description="axial binding residue" evidence="13">
    <location>
        <position position="590"/>
    </location>
    <ligand>
        <name>heme</name>
        <dbReference type="ChEBI" id="CHEBI:30413"/>
    </ligand>
    <ligandPart>
        <name>Fe</name>
        <dbReference type="ChEBI" id="CHEBI:18248"/>
    </ligandPart>
</feature>
<keyword evidence="7" id="KW-0256">Endoplasmic reticulum</keyword>
<evidence type="ECO:0000256" key="9">
    <source>
        <dbReference type="ARBA" id="ARBA00023002"/>
    </source>
</evidence>
<comment type="subcellular location">
    <subcellularLocation>
        <location evidence="3">Endoplasmic reticulum membrane</location>
        <topology evidence="3">Peripheral membrane protein</topology>
    </subcellularLocation>
    <subcellularLocation>
        <location evidence="2">Microsome membrane</location>
        <topology evidence="2">Peripheral membrane protein</topology>
    </subcellularLocation>
</comment>
<keyword evidence="5 13" id="KW-0349">Heme</keyword>
<evidence type="ECO:0000256" key="8">
    <source>
        <dbReference type="ARBA" id="ARBA00022848"/>
    </source>
</evidence>
<dbReference type="OMA" id="GISEMHY"/>
<reference evidence="14 15" key="1">
    <citation type="journal article" date="2008" name="Nature">
        <title>The genome of the model beetle and pest Tribolium castaneum.</title>
        <authorList>
            <consortium name="Tribolium Genome Sequencing Consortium"/>
            <person name="Richards S."/>
            <person name="Gibbs R.A."/>
            <person name="Weinstock G.M."/>
            <person name="Brown S.J."/>
            <person name="Denell R."/>
            <person name="Beeman R.W."/>
            <person name="Gibbs R."/>
            <person name="Beeman R.W."/>
            <person name="Brown S.J."/>
            <person name="Bucher G."/>
            <person name="Friedrich M."/>
            <person name="Grimmelikhuijzen C.J."/>
            <person name="Klingler M."/>
            <person name="Lorenzen M."/>
            <person name="Richards S."/>
            <person name="Roth S."/>
            <person name="Schroder R."/>
            <person name="Tautz D."/>
            <person name="Zdobnov E.M."/>
            <person name="Muzny D."/>
            <person name="Gibbs R.A."/>
            <person name="Weinstock G.M."/>
            <person name="Attaway T."/>
            <person name="Bell S."/>
            <person name="Buhay C.J."/>
            <person name="Chandrabose M.N."/>
            <person name="Chavez D."/>
            <person name="Clerk-Blankenburg K.P."/>
            <person name="Cree A."/>
            <person name="Dao M."/>
            <person name="Davis C."/>
            <person name="Chacko J."/>
            <person name="Dinh H."/>
            <person name="Dugan-Rocha S."/>
            <person name="Fowler G."/>
            <person name="Garner T.T."/>
            <person name="Garnes J."/>
            <person name="Gnirke A."/>
            <person name="Hawes A."/>
            <person name="Hernandez J."/>
            <person name="Hines S."/>
            <person name="Holder M."/>
            <person name="Hume J."/>
            <person name="Jhangiani S.N."/>
            <person name="Joshi V."/>
            <person name="Khan Z.M."/>
            <person name="Jackson L."/>
            <person name="Kovar C."/>
            <person name="Kowis A."/>
            <person name="Lee S."/>
            <person name="Lewis L.R."/>
            <person name="Margolis J."/>
            <person name="Morgan M."/>
            <person name="Nazareth L.V."/>
            <person name="Nguyen N."/>
            <person name="Okwuonu G."/>
            <person name="Parker D."/>
            <person name="Richards S."/>
            <person name="Ruiz S.J."/>
            <person name="Santibanez J."/>
            <person name="Savard J."/>
            <person name="Scherer S.E."/>
            <person name="Schneider B."/>
            <person name="Sodergren E."/>
            <person name="Tautz D."/>
            <person name="Vattahil S."/>
            <person name="Villasana D."/>
            <person name="White C.S."/>
            <person name="Wright R."/>
            <person name="Park Y."/>
            <person name="Beeman R.W."/>
            <person name="Lord J."/>
            <person name="Oppert B."/>
            <person name="Lorenzen M."/>
            <person name="Brown S."/>
            <person name="Wang L."/>
            <person name="Savard J."/>
            <person name="Tautz D."/>
            <person name="Richards S."/>
            <person name="Weinstock G."/>
            <person name="Gibbs R.A."/>
            <person name="Liu Y."/>
            <person name="Worley K."/>
            <person name="Weinstock G."/>
            <person name="Elsik C.G."/>
            <person name="Reese J.T."/>
            <person name="Elhaik E."/>
            <person name="Landan G."/>
            <person name="Graur D."/>
            <person name="Arensburger P."/>
            <person name="Atkinson P."/>
            <person name="Beeman R.W."/>
            <person name="Beidler J."/>
            <person name="Brown S.J."/>
            <person name="Demuth J.P."/>
            <person name="Drury D.W."/>
            <person name="Du Y.Z."/>
            <person name="Fujiwara H."/>
            <person name="Lorenzen M."/>
            <person name="Maselli V."/>
            <person name="Osanai M."/>
            <person name="Park Y."/>
            <person name="Robertson H.M."/>
            <person name="Tu Z."/>
            <person name="Wang J.J."/>
            <person name="Wang S."/>
            <person name="Richards S."/>
            <person name="Song H."/>
            <person name="Zhang L."/>
            <person name="Sodergren E."/>
            <person name="Werner D."/>
            <person name="Stanke M."/>
            <person name="Morgenstern B."/>
            <person name="Solovyev V."/>
            <person name="Kosarev P."/>
            <person name="Brown G."/>
            <person name="Chen H.C."/>
            <person name="Ermolaeva O."/>
            <person name="Hlavina W."/>
            <person name="Kapustin Y."/>
            <person name="Kiryutin B."/>
            <person name="Kitts P."/>
            <person name="Maglott D."/>
            <person name="Pruitt K."/>
            <person name="Sapojnikov V."/>
            <person name="Souvorov A."/>
            <person name="Mackey A.J."/>
            <person name="Waterhouse R.M."/>
            <person name="Wyder S."/>
            <person name="Zdobnov E.M."/>
            <person name="Zdobnov E.M."/>
            <person name="Wyder S."/>
            <person name="Kriventseva E.V."/>
            <person name="Kadowaki T."/>
            <person name="Bork P."/>
            <person name="Aranda M."/>
            <person name="Bao R."/>
            <person name="Beermann A."/>
            <person name="Berns N."/>
            <person name="Bolognesi R."/>
            <person name="Bonneton F."/>
            <person name="Bopp D."/>
            <person name="Brown S.J."/>
            <person name="Bucher G."/>
            <person name="Butts T."/>
            <person name="Chaumot A."/>
            <person name="Denell R.E."/>
            <person name="Ferrier D.E."/>
            <person name="Friedrich M."/>
            <person name="Gordon C.M."/>
            <person name="Jindra M."/>
            <person name="Klingler M."/>
            <person name="Lan Q."/>
            <person name="Lattorff H.M."/>
            <person name="Laudet V."/>
            <person name="von Levetsow C."/>
            <person name="Liu Z."/>
            <person name="Lutz R."/>
            <person name="Lynch J.A."/>
            <person name="da Fonseca R.N."/>
            <person name="Posnien N."/>
            <person name="Reuter R."/>
            <person name="Roth S."/>
            <person name="Savard J."/>
            <person name="Schinko J.B."/>
            <person name="Schmitt C."/>
            <person name="Schoppmeier M."/>
            <person name="Schroder R."/>
            <person name="Shippy T.D."/>
            <person name="Simonnet F."/>
            <person name="Marques-Souza H."/>
            <person name="Tautz D."/>
            <person name="Tomoyasu Y."/>
            <person name="Trauner J."/>
            <person name="Van der Zee M."/>
            <person name="Vervoort M."/>
            <person name="Wittkopp N."/>
            <person name="Wimmer E.A."/>
            <person name="Yang X."/>
            <person name="Jones A.K."/>
            <person name="Sattelle D.B."/>
            <person name="Ebert P.R."/>
            <person name="Nelson D."/>
            <person name="Scott J.G."/>
            <person name="Beeman R.W."/>
            <person name="Muthukrishnan S."/>
            <person name="Kramer K.J."/>
            <person name="Arakane Y."/>
            <person name="Beeman R.W."/>
            <person name="Zhu Q."/>
            <person name="Hogenkamp D."/>
            <person name="Dixit R."/>
            <person name="Oppert B."/>
            <person name="Jiang H."/>
            <person name="Zou Z."/>
            <person name="Marshall J."/>
            <person name="Elpidina E."/>
            <person name="Vinokurov K."/>
            <person name="Oppert C."/>
            <person name="Zou Z."/>
            <person name="Evans J."/>
            <person name="Lu Z."/>
            <person name="Zhao P."/>
            <person name="Sumathipala N."/>
            <person name="Altincicek B."/>
            <person name="Vilcinskas A."/>
            <person name="Williams M."/>
            <person name="Hultmark D."/>
            <person name="Hetru C."/>
            <person name="Jiang H."/>
            <person name="Grimmelikhuijzen C.J."/>
            <person name="Hauser F."/>
            <person name="Cazzamali G."/>
            <person name="Williamson M."/>
            <person name="Park Y."/>
            <person name="Li B."/>
            <person name="Tanaka Y."/>
            <person name="Predel R."/>
            <person name="Neupert S."/>
            <person name="Schachtner J."/>
            <person name="Verleyen P."/>
            <person name="Raible F."/>
            <person name="Bork P."/>
            <person name="Friedrich M."/>
            <person name="Walden K.K."/>
            <person name="Robertson H.M."/>
            <person name="Angeli S."/>
            <person name="Foret S."/>
            <person name="Bucher G."/>
            <person name="Schuetz S."/>
            <person name="Maleszka R."/>
            <person name="Wimmer E.A."/>
            <person name="Beeman R.W."/>
            <person name="Lorenzen M."/>
            <person name="Tomoyasu Y."/>
            <person name="Miller S.C."/>
            <person name="Grossmann D."/>
            <person name="Bucher G."/>
        </authorList>
    </citation>
    <scope>NUCLEOTIDE SEQUENCE [LARGE SCALE GENOMIC DNA]</scope>
    <source>
        <strain evidence="14 15">Georgia GA2</strain>
    </source>
</reference>
<dbReference type="Gene3D" id="1.10.630.10">
    <property type="entry name" value="Cytochrome P450"/>
    <property type="match status" value="3"/>
</dbReference>
<evidence type="ECO:0000256" key="12">
    <source>
        <dbReference type="ARBA" id="ARBA00023136"/>
    </source>
</evidence>
<dbReference type="PANTHER" id="PTHR24292:SF100">
    <property type="entry name" value="CYTOCHROME P450 6A16, ISOFORM B-RELATED"/>
    <property type="match status" value="1"/>
</dbReference>
<dbReference type="STRING" id="7070.A0A139WJF8"/>
<dbReference type="InterPro" id="IPR036396">
    <property type="entry name" value="Cyt_P450_sf"/>
</dbReference>
<reference evidence="14 15" key="2">
    <citation type="journal article" date="2010" name="Nucleic Acids Res.">
        <title>BeetleBase in 2010: revisions to provide comprehensive genomic information for Tribolium castaneum.</title>
        <authorList>
            <person name="Kim H.S."/>
            <person name="Murphy T."/>
            <person name="Xia J."/>
            <person name="Caragea D."/>
            <person name="Park Y."/>
            <person name="Beeman R.W."/>
            <person name="Lorenzen M.D."/>
            <person name="Butcher S."/>
            <person name="Manak J.R."/>
            <person name="Brown S.J."/>
        </authorList>
    </citation>
    <scope>GENOME REANNOTATION</scope>
    <source>
        <strain evidence="14 15">Georgia GA2</strain>
    </source>
</reference>
<proteinExistence type="inferred from homology"/>
<evidence type="ECO:0000256" key="3">
    <source>
        <dbReference type="ARBA" id="ARBA00004406"/>
    </source>
</evidence>
<dbReference type="Proteomes" id="UP000007266">
    <property type="component" value="Linkage group 4"/>
</dbReference>
<dbReference type="PRINTS" id="PR00385">
    <property type="entry name" value="P450"/>
</dbReference>
<comment type="similarity">
    <text evidence="4">Belongs to the cytochrome P450 family.</text>
</comment>
<evidence type="ECO:0000256" key="5">
    <source>
        <dbReference type="ARBA" id="ARBA00022617"/>
    </source>
</evidence>
<evidence type="ECO:0000313" key="14">
    <source>
        <dbReference type="EMBL" id="KYB28001.1"/>
    </source>
</evidence>
<keyword evidence="6 13" id="KW-0479">Metal-binding</keyword>
<dbReference type="GO" id="GO:0005789">
    <property type="term" value="C:endoplasmic reticulum membrane"/>
    <property type="evidence" value="ECO:0007669"/>
    <property type="project" value="UniProtKB-SubCell"/>
</dbReference>
<evidence type="ECO:0000256" key="6">
    <source>
        <dbReference type="ARBA" id="ARBA00022723"/>
    </source>
</evidence>
<evidence type="ECO:0000256" key="2">
    <source>
        <dbReference type="ARBA" id="ARBA00004174"/>
    </source>
</evidence>
<accession>A0A139WJF8</accession>
<evidence type="ECO:0000256" key="11">
    <source>
        <dbReference type="ARBA" id="ARBA00023033"/>
    </source>
</evidence>
<dbReference type="SUPFAM" id="SSF48264">
    <property type="entry name" value="Cytochrome P450"/>
    <property type="match status" value="3"/>
</dbReference>
<evidence type="ECO:0000256" key="4">
    <source>
        <dbReference type="ARBA" id="ARBA00010617"/>
    </source>
</evidence>
<dbReference type="InterPro" id="IPR017972">
    <property type="entry name" value="Cyt_P450_CS"/>
</dbReference>
<organism evidence="14 15">
    <name type="scientific">Tribolium castaneum</name>
    <name type="common">Red flour beetle</name>
    <dbReference type="NCBI Taxonomy" id="7070"/>
    <lineage>
        <taxon>Eukaryota</taxon>
        <taxon>Metazoa</taxon>
        <taxon>Ecdysozoa</taxon>
        <taxon>Arthropoda</taxon>
        <taxon>Hexapoda</taxon>
        <taxon>Insecta</taxon>
        <taxon>Pterygota</taxon>
        <taxon>Neoptera</taxon>
        <taxon>Endopterygota</taxon>
        <taxon>Coleoptera</taxon>
        <taxon>Polyphaga</taxon>
        <taxon>Cucujiformia</taxon>
        <taxon>Tenebrionidae</taxon>
        <taxon>Tenebrionidae incertae sedis</taxon>
        <taxon>Tribolium</taxon>
    </lineage>
</organism>
<evidence type="ECO:0000313" key="15">
    <source>
        <dbReference type="Proteomes" id="UP000007266"/>
    </source>
</evidence>
<dbReference type="eggNOG" id="KOG0158">
    <property type="taxonomic scope" value="Eukaryota"/>
</dbReference>
<evidence type="ECO:0008006" key="16">
    <source>
        <dbReference type="Google" id="ProtNLM"/>
    </source>
</evidence>
<keyword evidence="12" id="KW-0472">Membrane</keyword>
<dbReference type="PROSITE" id="PS00086">
    <property type="entry name" value="CYTOCHROME_P450"/>
    <property type="match status" value="2"/>
</dbReference>
<dbReference type="InterPro" id="IPR002401">
    <property type="entry name" value="Cyt_P450_E_grp-I"/>
</dbReference>
<keyword evidence="15" id="KW-1185">Reference proteome</keyword>
<dbReference type="InParanoid" id="A0A139WJF8"/>
<evidence type="ECO:0000256" key="1">
    <source>
        <dbReference type="ARBA" id="ARBA00001971"/>
    </source>
</evidence>
<dbReference type="Pfam" id="PF00067">
    <property type="entry name" value="p450"/>
    <property type="match status" value="3"/>
</dbReference>
<evidence type="ECO:0000256" key="7">
    <source>
        <dbReference type="ARBA" id="ARBA00022824"/>
    </source>
</evidence>
<sequence length="1165" mass="134864">MMFQTLADCASGPNTIMDEAAKNQTSLDIKDILARFTTDVIGSVAFGLECNSLKDPDVEFRKFGKRIFQIDVLDRIKILLQLIFPRNVLQTMKMKTTKSEVKAFFMKAIRDTVNYREKNNIYRKDFMHLLIQLTNRGVVTDDATVLAGLVVYYKWAFTYWKRRGLEYLEPSIPFGNCASLLKLKYSFGEQFAEFYKQFREKNLRHGGVFMFARPFYIPVDPAIMKDIMQKDFQHFVDRGFYVNEEHDPLSGHLFSLEGNKWKNLRAKLTATFTSGKMKMMFETMSKCAEELDNYVNEAAKREETIDIKETLARFTTDIISSCAFGLESNCLKNPDTQFRYYGKRTFQNTTWENFKDVIQFITPTYLLDLVKFKITKPDVEDYMLNLVKKTVDYREKNNVYRKDFLHLLLQLKNKGKITDDETFLDHNNKSKEVALTINELAAQVFVFFAAGYETSSTAMTFTLYELCLNQKIQDKLREEIKTVLAKHNNKISYEAIMEMTYMDQALNETLRKYPPVPVLNRKCTKAYDVAGTNLHLDEGTMVVLPILGLQHDPEYYPDPSKYDPDRFSEENKNSRPPFTWMPFGEGPRICIGLRFGMLQAKVGLATLLGNYKVTLSQKTQTPLEMDCKAFITTTKEGIWLDFTPSNMNTLLHNFVYDFVALFATVLIGVLLYYKWKFTYWAKVGLPTLAPTFPFGDAKEVMLGRLTFGEQFLEFYKKFRANGFKHGGVYFCLQQFYVPVDPEIIKHIMQKDFHHFMNHGNYFDSENDPLSGHLFNLEDNKWKNMRVKLTPTFTSGKIKMMFQTLADCASGLNTIMDEAAKNQTSLDIKDILARFTTDVIGSVAFGLECNSLKDPDAEFRKFGKRIFQIDVLDRIKILLQLIFPRNVLQTMKMKTTKSEVEEFFMKAIRDTVNYREKNNVYRKDFMHLLIQLKNRGAVTDDGNITSDQSKTDKALSLNELAAQAFVFFIAGFETSSTTMTFALYEIASNPQVQEKLREEIVTTLSKYNGELNYNAMMEMTYMEKVIFETLRKYPPLPLLTRQCTKDYLIPNTTIRLKKGDMVGIAAQALHYDPEYHPDPEKFDPERFSEENKSKRPDFTWIPFGEGPRLCIGLRFGMLQSKVGLTTLLRNYKIALNKKTKVPLEMDKKAFVSSPEGGVWLDVEKLE</sequence>
<evidence type="ECO:0000256" key="13">
    <source>
        <dbReference type="PIRSR" id="PIRSR602401-1"/>
    </source>
</evidence>
<dbReference type="FunFam" id="1.10.630.10:FF:000042">
    <property type="entry name" value="Cytochrome P450"/>
    <property type="match status" value="2"/>
</dbReference>
<dbReference type="CDD" id="cd11056">
    <property type="entry name" value="CYP6-like"/>
    <property type="match status" value="2"/>
</dbReference>
<keyword evidence="10 13" id="KW-0408">Iron</keyword>
<dbReference type="GO" id="GO:0004497">
    <property type="term" value="F:monooxygenase activity"/>
    <property type="evidence" value="ECO:0007669"/>
    <property type="project" value="UniProtKB-KW"/>
</dbReference>
<keyword evidence="9" id="KW-0560">Oxidoreductase</keyword>
<dbReference type="InterPro" id="IPR001128">
    <property type="entry name" value="Cyt_P450"/>
</dbReference>
<keyword evidence="11" id="KW-0503">Monooxygenase</keyword>
<dbReference type="InterPro" id="IPR050476">
    <property type="entry name" value="Insect_CytP450_Detox"/>
</dbReference>
<dbReference type="PANTHER" id="PTHR24292">
    <property type="entry name" value="CYTOCHROME P450"/>
    <property type="match status" value="1"/>
</dbReference>
<comment type="cofactor">
    <cofactor evidence="1 13">
        <name>heme</name>
        <dbReference type="ChEBI" id="CHEBI:30413"/>
    </cofactor>
</comment>
<dbReference type="GO" id="GO:0016705">
    <property type="term" value="F:oxidoreductase activity, acting on paired donors, with incorporation or reduction of molecular oxygen"/>
    <property type="evidence" value="ECO:0007669"/>
    <property type="project" value="InterPro"/>
</dbReference>
<protein>
    <recommendedName>
        <fullName evidence="16">Cytochrome P450</fullName>
    </recommendedName>
</protein>
<dbReference type="GO" id="GO:0005506">
    <property type="term" value="F:iron ion binding"/>
    <property type="evidence" value="ECO:0007669"/>
    <property type="project" value="InterPro"/>
</dbReference>
<dbReference type="PRINTS" id="PR00463">
    <property type="entry name" value="EP450I"/>
</dbReference>
<dbReference type="GO" id="GO:0020037">
    <property type="term" value="F:heme binding"/>
    <property type="evidence" value="ECO:0007669"/>
    <property type="project" value="InterPro"/>
</dbReference>
<dbReference type="AlphaFoldDB" id="A0A139WJF8"/>
<gene>
    <name evidence="14" type="primary">AUGUSTUS-3.0.2_32833</name>
    <name evidence="14" type="ORF">TcasGA2_TC032833</name>
</gene>
<dbReference type="EMBL" id="KQ971338">
    <property type="protein sequence ID" value="KYB28001.1"/>
    <property type="molecule type" value="Genomic_DNA"/>
</dbReference>